<feature type="compositionally biased region" description="Polar residues" evidence="1">
    <location>
        <begin position="339"/>
        <end position="350"/>
    </location>
</feature>
<dbReference type="PANTHER" id="PTHR22642:SF2">
    <property type="entry name" value="PROTEIN LONG AFTER FAR-RED 3"/>
    <property type="match status" value="1"/>
</dbReference>
<dbReference type="Pfam" id="PF07969">
    <property type="entry name" value="Amidohydro_3"/>
    <property type="match status" value="3"/>
</dbReference>
<evidence type="ECO:0000256" key="1">
    <source>
        <dbReference type="SAM" id="MobiDB-lite"/>
    </source>
</evidence>
<dbReference type="SUPFAM" id="SSF51556">
    <property type="entry name" value="Metallo-dependent hydrolases"/>
    <property type="match status" value="1"/>
</dbReference>
<dbReference type="InParanoid" id="A0A2K3DII8"/>
<dbReference type="Gene3D" id="2.30.40.10">
    <property type="entry name" value="Urease, subunit C, domain 1"/>
    <property type="match status" value="1"/>
</dbReference>
<dbReference type="ExpressionAtlas" id="A0A2K3DII8">
    <property type="expression patterns" value="baseline"/>
</dbReference>
<dbReference type="Gene3D" id="3.20.20.140">
    <property type="entry name" value="Metal-dependent hydrolases"/>
    <property type="match status" value="1"/>
</dbReference>
<dbReference type="InterPro" id="IPR032466">
    <property type="entry name" value="Metal_Hydrolase"/>
</dbReference>
<feature type="compositionally biased region" description="Low complexity" evidence="1">
    <location>
        <begin position="320"/>
        <end position="338"/>
    </location>
</feature>
<dbReference type="Gene3D" id="3.10.310.70">
    <property type="match status" value="1"/>
</dbReference>
<feature type="domain" description="Amidohydrolase 3" evidence="3">
    <location>
        <begin position="194"/>
        <end position="332"/>
    </location>
</feature>
<dbReference type="RefSeq" id="XP_042922406.1">
    <property type="nucleotide sequence ID" value="XM_043063838.1"/>
</dbReference>
<protein>
    <recommendedName>
        <fullName evidence="3">Amidohydrolase 3 domain-containing protein</fullName>
    </recommendedName>
</protein>
<dbReference type="InterPro" id="IPR013108">
    <property type="entry name" value="Amidohydro_3"/>
</dbReference>
<dbReference type="SUPFAM" id="SSF51338">
    <property type="entry name" value="Composite domain of metallo-dependent hydrolases"/>
    <property type="match status" value="1"/>
</dbReference>
<evidence type="ECO:0000259" key="3">
    <source>
        <dbReference type="Pfam" id="PF07969"/>
    </source>
</evidence>
<dbReference type="AlphaFoldDB" id="A0A2K3DII8"/>
<dbReference type="GeneID" id="66053943"/>
<proteinExistence type="predicted"/>
<dbReference type="STRING" id="3055.A0A2K3DII8"/>
<feature type="domain" description="Amidohydrolase 3" evidence="3">
    <location>
        <begin position="362"/>
        <end position="588"/>
    </location>
</feature>
<dbReference type="PANTHER" id="PTHR22642">
    <property type="entry name" value="IMIDAZOLONEPROPIONASE"/>
    <property type="match status" value="1"/>
</dbReference>
<feature type="region of interest" description="Disordered" evidence="1">
    <location>
        <begin position="53"/>
        <end position="109"/>
    </location>
</feature>
<name>A0A2K3DII8_CHLRE</name>
<accession>A0A2K3DII8</accession>
<dbReference type="EMBL" id="CM008968">
    <property type="protein sequence ID" value="PNW80340.1"/>
    <property type="molecule type" value="Genomic_DNA"/>
</dbReference>
<evidence type="ECO:0000313" key="5">
    <source>
        <dbReference type="Proteomes" id="UP000006906"/>
    </source>
</evidence>
<dbReference type="OMA" id="SPHASIM"/>
<gene>
    <name evidence="4" type="ORF">CHLRE_07g313350v5</name>
</gene>
<keyword evidence="2" id="KW-0732">Signal</keyword>
<dbReference type="KEGG" id="cre:CHLRE_07g313350v5"/>
<organism evidence="4 5">
    <name type="scientific">Chlamydomonas reinhardtii</name>
    <name type="common">Chlamydomonas smithii</name>
    <dbReference type="NCBI Taxonomy" id="3055"/>
    <lineage>
        <taxon>Eukaryota</taxon>
        <taxon>Viridiplantae</taxon>
        <taxon>Chlorophyta</taxon>
        <taxon>core chlorophytes</taxon>
        <taxon>Chlorophyceae</taxon>
        <taxon>CS clade</taxon>
        <taxon>Chlamydomonadales</taxon>
        <taxon>Chlamydomonadaceae</taxon>
        <taxon>Chlamydomonas</taxon>
    </lineage>
</organism>
<feature type="chain" id="PRO_5014413723" description="Amidohydrolase 3 domain-containing protein" evidence="2">
    <location>
        <begin position="21"/>
        <end position="929"/>
    </location>
</feature>
<keyword evidence="5" id="KW-1185">Reference proteome</keyword>
<dbReference type="Proteomes" id="UP000006906">
    <property type="component" value="Chromosome 7"/>
</dbReference>
<dbReference type="FunCoup" id="A0A2K3DII8">
    <property type="interactions" value="135"/>
</dbReference>
<feature type="region of interest" description="Disordered" evidence="1">
    <location>
        <begin position="305"/>
        <end position="350"/>
    </location>
</feature>
<dbReference type="Gramene" id="PNW80340">
    <property type="protein sequence ID" value="PNW80340"/>
    <property type="gene ID" value="CHLRE_07g313350v5"/>
</dbReference>
<feature type="domain" description="Amidohydrolase 3" evidence="3">
    <location>
        <begin position="604"/>
        <end position="724"/>
    </location>
</feature>
<dbReference type="OrthoDB" id="3501663at2759"/>
<sequence length="929" mass="92230">MALNTTSKALLVLSALVALAAVFWPSGGPSGAAPGTGDGNGYGSSTAGVEEKCPLGFTGPNPHSFATSKKRAEGSAAPIPHDAVPAARTGAGARSGGGGAPAPAPARGGDGRLHLFFNATIWTGVEPQQGQGGQVPLAAAMLVRRGGVVAVGSLEEVRQAAAQEAAREGISSSGGGGDAAAAGAELEVEVVGHDMNGRLLLPGFVDAHVHLVPGGLALAAPRGRADLHGAASRSEVAARVAAAAAELGPGEWVLGGQWDEADWGGLLPDRSWLDQATGGRPAYLTRHDLHLALANTAALQRAGLMPQAATETEGAEEEAVGGSEATGRADAGAVGAAGQQRTRSSSSSNEMAVAVEGGVDVEGGVVDRDPATGLPTGILRERAMALVSAAVPEPPAAARAAAVAAAGRLAVSRGVTAVGDMGRYPTADPDSPWRDLVDVYVPLARAGRLPLRLYTHVPLSSWRRLVPYLMVYGRSHPGGRLHWGGLKAFADGSLGSRTALMWQPYADTPAADTGSSSSGGVGEEGCGAAVGGGGSGPSVCGQRAAGREELRQLAAAAVKAGLQVSVHAIGDRAVDEVAAALAAALAEAVAAGVDAAEEAERAEERAAQGGLAEAAQETEEAALRRRVRQLGERLRLRVEHVQHVSGAANVSAALAAAGLTPVPNPLHALTDAAMLRPRLGADRAARAFPLASLAAAGLRPALASDWPVVDLQPLTGLYAAVHRRPPPPAVAAAANCRLPPHAPPLPQPVGAAGAGGGYGHHGGAGAASAGAACEAFLAAVAAAGLGEAERAEAASGCAPEALLAGESGGSDDYGGSGGDLGGGGSGVDERLGVEAALLGHTAWGARAIGLEGYVGVLAPGARADFVEVAGPGSGSEGGGGVWPGGEPAAAAARLRRCLPVVLRTWLDGQLVFDAEEQQREEGAAPVDAE</sequence>
<evidence type="ECO:0000313" key="4">
    <source>
        <dbReference type="EMBL" id="PNW80340.1"/>
    </source>
</evidence>
<evidence type="ECO:0000256" key="2">
    <source>
        <dbReference type="SAM" id="SignalP"/>
    </source>
</evidence>
<feature type="signal peptide" evidence="2">
    <location>
        <begin position="1"/>
        <end position="20"/>
    </location>
</feature>
<dbReference type="GO" id="GO:0016810">
    <property type="term" value="F:hydrolase activity, acting on carbon-nitrogen (but not peptide) bonds"/>
    <property type="evidence" value="ECO:0007669"/>
    <property type="project" value="InterPro"/>
</dbReference>
<reference evidence="4 5" key="1">
    <citation type="journal article" date="2007" name="Science">
        <title>The Chlamydomonas genome reveals the evolution of key animal and plant functions.</title>
        <authorList>
            <person name="Merchant S.S."/>
            <person name="Prochnik S.E."/>
            <person name="Vallon O."/>
            <person name="Harris E.H."/>
            <person name="Karpowicz S.J."/>
            <person name="Witman G.B."/>
            <person name="Terry A."/>
            <person name="Salamov A."/>
            <person name="Fritz-Laylin L.K."/>
            <person name="Marechal-Drouard L."/>
            <person name="Marshall W.F."/>
            <person name="Qu L.H."/>
            <person name="Nelson D.R."/>
            <person name="Sanderfoot A.A."/>
            <person name="Spalding M.H."/>
            <person name="Kapitonov V.V."/>
            <person name="Ren Q."/>
            <person name="Ferris P."/>
            <person name="Lindquist E."/>
            <person name="Shapiro H."/>
            <person name="Lucas S.M."/>
            <person name="Grimwood J."/>
            <person name="Schmutz J."/>
            <person name="Cardol P."/>
            <person name="Cerutti H."/>
            <person name="Chanfreau G."/>
            <person name="Chen C.L."/>
            <person name="Cognat V."/>
            <person name="Croft M.T."/>
            <person name="Dent R."/>
            <person name="Dutcher S."/>
            <person name="Fernandez E."/>
            <person name="Fukuzawa H."/>
            <person name="Gonzalez-Ballester D."/>
            <person name="Gonzalez-Halphen D."/>
            <person name="Hallmann A."/>
            <person name="Hanikenne M."/>
            <person name="Hippler M."/>
            <person name="Inwood W."/>
            <person name="Jabbari K."/>
            <person name="Kalanon M."/>
            <person name="Kuras R."/>
            <person name="Lefebvre P.A."/>
            <person name="Lemaire S.D."/>
            <person name="Lobanov A.V."/>
            <person name="Lohr M."/>
            <person name="Manuell A."/>
            <person name="Meier I."/>
            <person name="Mets L."/>
            <person name="Mittag M."/>
            <person name="Mittelmeier T."/>
            <person name="Moroney J.V."/>
            <person name="Moseley J."/>
            <person name="Napoli C."/>
            <person name="Nedelcu A.M."/>
            <person name="Niyogi K."/>
            <person name="Novoselov S.V."/>
            <person name="Paulsen I.T."/>
            <person name="Pazour G."/>
            <person name="Purton S."/>
            <person name="Ral J.P."/>
            <person name="Riano-Pachon D.M."/>
            <person name="Riekhof W."/>
            <person name="Rymarquis L."/>
            <person name="Schroda M."/>
            <person name="Stern D."/>
            <person name="Umen J."/>
            <person name="Willows R."/>
            <person name="Wilson N."/>
            <person name="Zimmer S.L."/>
            <person name="Allmer J."/>
            <person name="Balk J."/>
            <person name="Bisova K."/>
            <person name="Chen C.J."/>
            <person name="Elias M."/>
            <person name="Gendler K."/>
            <person name="Hauser C."/>
            <person name="Lamb M.R."/>
            <person name="Ledford H."/>
            <person name="Long J.C."/>
            <person name="Minagawa J."/>
            <person name="Page M.D."/>
            <person name="Pan J."/>
            <person name="Pootakham W."/>
            <person name="Roje S."/>
            <person name="Rose A."/>
            <person name="Stahlberg E."/>
            <person name="Terauchi A.M."/>
            <person name="Yang P."/>
            <person name="Ball S."/>
            <person name="Bowler C."/>
            <person name="Dieckmann C.L."/>
            <person name="Gladyshev V.N."/>
            <person name="Green P."/>
            <person name="Jorgensen R."/>
            <person name="Mayfield S."/>
            <person name="Mueller-Roeber B."/>
            <person name="Rajamani S."/>
            <person name="Sayre R.T."/>
            <person name="Brokstein P."/>
            <person name="Dubchak I."/>
            <person name="Goodstein D."/>
            <person name="Hornick L."/>
            <person name="Huang Y.W."/>
            <person name="Jhaveri J."/>
            <person name="Luo Y."/>
            <person name="Martinez D."/>
            <person name="Ngau W.C."/>
            <person name="Otillar B."/>
            <person name="Poliakov A."/>
            <person name="Porter A."/>
            <person name="Szajkowski L."/>
            <person name="Werner G."/>
            <person name="Zhou K."/>
            <person name="Grigoriev I.V."/>
            <person name="Rokhsar D.S."/>
            <person name="Grossman A.R."/>
        </authorList>
    </citation>
    <scope>NUCLEOTIDE SEQUENCE [LARGE SCALE GENOMIC DNA]</scope>
    <source>
        <strain evidence="5">CC-503</strain>
    </source>
</reference>
<dbReference type="InterPro" id="IPR011059">
    <property type="entry name" value="Metal-dep_hydrolase_composite"/>
</dbReference>